<organism evidence="1 2">
    <name type="scientific">Romanomermis culicivorax</name>
    <name type="common">Nematode worm</name>
    <dbReference type="NCBI Taxonomy" id="13658"/>
    <lineage>
        <taxon>Eukaryota</taxon>
        <taxon>Metazoa</taxon>
        <taxon>Ecdysozoa</taxon>
        <taxon>Nematoda</taxon>
        <taxon>Enoplea</taxon>
        <taxon>Dorylaimia</taxon>
        <taxon>Mermithida</taxon>
        <taxon>Mermithoidea</taxon>
        <taxon>Mermithidae</taxon>
        <taxon>Romanomermis</taxon>
    </lineage>
</organism>
<name>A0A915KEJ0_ROMCU</name>
<proteinExistence type="predicted"/>
<dbReference type="Proteomes" id="UP000887565">
    <property type="component" value="Unplaced"/>
</dbReference>
<reference evidence="2" key="1">
    <citation type="submission" date="2022-11" db="UniProtKB">
        <authorList>
            <consortium name="WormBaseParasite"/>
        </authorList>
    </citation>
    <scope>IDENTIFICATION</scope>
</reference>
<evidence type="ECO:0000313" key="1">
    <source>
        <dbReference type="Proteomes" id="UP000887565"/>
    </source>
</evidence>
<sequence length="152" mass="16918">MQRAGDDDHASQAKILFHKVVVLTYTNPSLKCKTNIFTFHNVDQRSDVAFTDDDAFAVDFDQIHAFHNFGDLLHIETYKKQIMEYQTNRMSFSRALTCENGYMFAKEQNSKIIAGTALAIIAVTAAVGRPPPLAVRPSPSGPPLPDGVCFRL</sequence>
<dbReference type="AlphaFoldDB" id="A0A915KEJ0"/>
<dbReference type="WBParaSite" id="nRc.2.0.1.t36354-RA">
    <property type="protein sequence ID" value="nRc.2.0.1.t36354-RA"/>
    <property type="gene ID" value="nRc.2.0.1.g36354"/>
</dbReference>
<protein>
    <submittedName>
        <fullName evidence="2">Uncharacterized protein</fullName>
    </submittedName>
</protein>
<keyword evidence="1" id="KW-1185">Reference proteome</keyword>
<evidence type="ECO:0000313" key="2">
    <source>
        <dbReference type="WBParaSite" id="nRc.2.0.1.t36354-RA"/>
    </source>
</evidence>
<accession>A0A915KEJ0</accession>